<comment type="caution">
    <text evidence="1">The sequence shown here is derived from an EMBL/GenBank/DDBJ whole genome shotgun (WGS) entry which is preliminary data.</text>
</comment>
<dbReference type="AlphaFoldDB" id="A0A835IMC0"/>
<evidence type="ECO:0000313" key="2">
    <source>
        <dbReference type="Proteomes" id="UP000631114"/>
    </source>
</evidence>
<gene>
    <name evidence="1" type="ORF">IFM89_024551</name>
</gene>
<dbReference type="EMBL" id="JADFTS010000002">
    <property type="protein sequence ID" value="KAF9621605.1"/>
    <property type="molecule type" value="Genomic_DNA"/>
</dbReference>
<name>A0A835IMC0_9MAGN</name>
<evidence type="ECO:0000313" key="1">
    <source>
        <dbReference type="EMBL" id="KAF9621605.1"/>
    </source>
</evidence>
<accession>A0A835IMC0</accession>
<proteinExistence type="predicted"/>
<reference evidence="1 2" key="1">
    <citation type="submission" date="2020-10" db="EMBL/GenBank/DDBJ databases">
        <title>The Coptis chinensis genome and diversification of protoberbering-type alkaloids.</title>
        <authorList>
            <person name="Wang B."/>
            <person name="Shu S."/>
            <person name="Song C."/>
            <person name="Liu Y."/>
        </authorList>
    </citation>
    <scope>NUCLEOTIDE SEQUENCE [LARGE SCALE GENOMIC DNA]</scope>
    <source>
        <strain evidence="1">HL-2020</strain>
        <tissue evidence="1">Leaf</tissue>
    </source>
</reference>
<keyword evidence="2" id="KW-1185">Reference proteome</keyword>
<sequence>MEDGHLWLRLENWEKCKLMVTSAVVGAALWFGDVSQGQLRTIHEMVCKEHCKAYLQGTRDGSNLRQVLGQLTVLKFGRMSSDLLAYGASDGTLRFAASHHLQSSRSLRPF</sequence>
<protein>
    <submittedName>
        <fullName evidence="1">Uncharacterized protein</fullName>
    </submittedName>
</protein>
<dbReference type="Proteomes" id="UP000631114">
    <property type="component" value="Unassembled WGS sequence"/>
</dbReference>
<organism evidence="1 2">
    <name type="scientific">Coptis chinensis</name>
    <dbReference type="NCBI Taxonomy" id="261450"/>
    <lineage>
        <taxon>Eukaryota</taxon>
        <taxon>Viridiplantae</taxon>
        <taxon>Streptophyta</taxon>
        <taxon>Embryophyta</taxon>
        <taxon>Tracheophyta</taxon>
        <taxon>Spermatophyta</taxon>
        <taxon>Magnoliopsida</taxon>
        <taxon>Ranunculales</taxon>
        <taxon>Ranunculaceae</taxon>
        <taxon>Coptidoideae</taxon>
        <taxon>Coptis</taxon>
    </lineage>
</organism>